<dbReference type="OrthoDB" id="3098at2759"/>
<dbReference type="Pfam" id="PF04121">
    <property type="entry name" value="Nup84_Nup100"/>
    <property type="match status" value="2"/>
</dbReference>
<keyword evidence="4" id="KW-0653">Protein transport</keyword>
<comment type="similarity">
    <text evidence="1 8">Belongs to the nucleoporin Nup84/Nup107 family.</text>
</comment>
<comment type="function">
    <text evidence="8">Functions as a component of the nuclear pore complex (NPC).</text>
</comment>
<protein>
    <recommendedName>
        <fullName evidence="8">Nuclear pore complex protein</fullName>
    </recommendedName>
</protein>
<feature type="non-terminal residue" evidence="9">
    <location>
        <position position="435"/>
    </location>
</feature>
<evidence type="ECO:0000256" key="6">
    <source>
        <dbReference type="ARBA" id="ARBA00023132"/>
    </source>
</evidence>
<evidence type="ECO:0000256" key="1">
    <source>
        <dbReference type="ARBA" id="ARBA00009510"/>
    </source>
</evidence>
<dbReference type="Proteomes" id="UP000748531">
    <property type="component" value="Unassembled WGS sequence"/>
</dbReference>
<proteinExistence type="inferred from homology"/>
<keyword evidence="7 8" id="KW-0539">Nucleus</keyword>
<reference evidence="9" key="1">
    <citation type="submission" date="2019-05" db="EMBL/GenBank/DDBJ databases">
        <title>Annotation for the trematode Paragonimus heterotremus.</title>
        <authorList>
            <person name="Choi Y.-J."/>
        </authorList>
    </citation>
    <scope>NUCLEOTIDE SEQUENCE</scope>
    <source>
        <strain evidence="9">LC</strain>
    </source>
</reference>
<sequence length="435" mass="48727">ITDAGERERCLTLAVSAGFDVQRITRAVVRILRERHFVLSLPETGLTDSRKPAAAQLQLDAMEKARLASILQSDRQSQLSEADKMRVLSLDWLFYDPRQRGEALVVANSLLRTFIAIKCLKAAEQRAKIICEDSGSPNWLVNAIREHECLILYLESRDAFADWFKQAHSNRPVPPPELNTSIASHLYGSRGFTERLQAEESRKTYEARLERWRHVVRQDTEVAAEKLLALLTYPSPGWLVDIHTSSGKDTIGSPQNQTGLGEEFVSELGDYDNEEDEDDRGLGQPVCSGDATGQSASFWGAKPNGCNVDDLGDDPSSRHLQMQVLRESCLTDTVFLLVDLYRTAGMHQQCTELANYVAAKEHELFRLFSKVQLRQLFDRINESLEQLVATVGDPLGYPTEMADRSERLVDSISIGSKAGDVDLSPRSRQSAHRLL</sequence>
<evidence type="ECO:0000256" key="4">
    <source>
        <dbReference type="ARBA" id="ARBA00022927"/>
    </source>
</evidence>
<dbReference type="AlphaFoldDB" id="A0A8J4WVT8"/>
<gene>
    <name evidence="9" type="ORF">PHET_07604</name>
</gene>
<dbReference type="GO" id="GO:0031080">
    <property type="term" value="C:nuclear pore outer ring"/>
    <property type="evidence" value="ECO:0007669"/>
    <property type="project" value="TreeGrafter"/>
</dbReference>
<comment type="caution">
    <text evidence="9">The sequence shown here is derived from an EMBL/GenBank/DDBJ whole genome shotgun (WGS) entry which is preliminary data.</text>
</comment>
<accession>A0A8J4WVT8</accession>
<comment type="subcellular location">
    <subcellularLocation>
        <location evidence="8">Nucleus</location>
        <location evidence="8">Nuclear pore complex</location>
    </subcellularLocation>
    <subcellularLocation>
        <location evidence="8">Nucleus membrane</location>
    </subcellularLocation>
</comment>
<keyword evidence="8" id="KW-0472">Membrane</keyword>
<dbReference type="GO" id="GO:0006406">
    <property type="term" value="P:mRNA export from nucleus"/>
    <property type="evidence" value="ECO:0007669"/>
    <property type="project" value="TreeGrafter"/>
</dbReference>
<dbReference type="PANTHER" id="PTHR13003:SF2">
    <property type="entry name" value="NUCLEAR PORE COMPLEX PROTEIN NUP107"/>
    <property type="match status" value="1"/>
</dbReference>
<dbReference type="GO" id="GO:0031965">
    <property type="term" value="C:nuclear membrane"/>
    <property type="evidence" value="ECO:0007669"/>
    <property type="project" value="UniProtKB-SubCell"/>
</dbReference>
<evidence type="ECO:0000313" key="10">
    <source>
        <dbReference type="Proteomes" id="UP000748531"/>
    </source>
</evidence>
<name>A0A8J4WVT8_9TREM</name>
<evidence type="ECO:0000256" key="7">
    <source>
        <dbReference type="ARBA" id="ARBA00023242"/>
    </source>
</evidence>
<dbReference type="GO" id="GO:0000973">
    <property type="term" value="P:post-transcriptional tethering of RNA polymerase II gene DNA at nuclear periphery"/>
    <property type="evidence" value="ECO:0007669"/>
    <property type="project" value="TreeGrafter"/>
</dbReference>
<evidence type="ECO:0000256" key="5">
    <source>
        <dbReference type="ARBA" id="ARBA00023010"/>
    </source>
</evidence>
<evidence type="ECO:0000256" key="8">
    <source>
        <dbReference type="RuleBase" id="RU365072"/>
    </source>
</evidence>
<dbReference type="GO" id="GO:0006606">
    <property type="term" value="P:protein import into nucleus"/>
    <property type="evidence" value="ECO:0007669"/>
    <property type="project" value="TreeGrafter"/>
</dbReference>
<evidence type="ECO:0000313" key="9">
    <source>
        <dbReference type="EMBL" id="KAF5398917.1"/>
    </source>
</evidence>
<keyword evidence="3" id="KW-0509">mRNA transport</keyword>
<dbReference type="PANTHER" id="PTHR13003">
    <property type="entry name" value="NUP107-RELATED"/>
    <property type="match status" value="1"/>
</dbReference>
<organism evidence="9 10">
    <name type="scientific">Paragonimus heterotremus</name>
    <dbReference type="NCBI Taxonomy" id="100268"/>
    <lineage>
        <taxon>Eukaryota</taxon>
        <taxon>Metazoa</taxon>
        <taxon>Spiralia</taxon>
        <taxon>Lophotrochozoa</taxon>
        <taxon>Platyhelminthes</taxon>
        <taxon>Trematoda</taxon>
        <taxon>Digenea</taxon>
        <taxon>Plagiorchiida</taxon>
        <taxon>Troglotremata</taxon>
        <taxon>Troglotrematidae</taxon>
        <taxon>Paragonimus</taxon>
    </lineage>
</organism>
<evidence type="ECO:0000256" key="2">
    <source>
        <dbReference type="ARBA" id="ARBA00022448"/>
    </source>
</evidence>
<keyword evidence="2 8" id="KW-0813">Transport</keyword>
<comment type="subunit">
    <text evidence="8">Part of the nuclear pore complex (NPC).</text>
</comment>
<dbReference type="EMBL" id="LUCH01004525">
    <property type="protein sequence ID" value="KAF5398917.1"/>
    <property type="molecule type" value="Genomic_DNA"/>
</dbReference>
<keyword evidence="10" id="KW-1185">Reference proteome</keyword>
<keyword evidence="6 8" id="KW-0906">Nuclear pore complex</keyword>
<evidence type="ECO:0000256" key="3">
    <source>
        <dbReference type="ARBA" id="ARBA00022816"/>
    </source>
</evidence>
<dbReference type="GO" id="GO:0017056">
    <property type="term" value="F:structural constituent of nuclear pore"/>
    <property type="evidence" value="ECO:0007669"/>
    <property type="project" value="UniProtKB-UniRule"/>
</dbReference>
<dbReference type="InterPro" id="IPR007252">
    <property type="entry name" value="Nup84/Nup107"/>
</dbReference>
<dbReference type="Gene3D" id="1.20.190.50">
    <property type="match status" value="1"/>
</dbReference>
<keyword evidence="5 8" id="KW-0811">Translocation</keyword>